<evidence type="ECO:0000313" key="2">
    <source>
        <dbReference type="Proteomes" id="UP001148737"/>
    </source>
</evidence>
<gene>
    <name evidence="1" type="ORF">NLG97_g2845</name>
</gene>
<dbReference type="Proteomes" id="UP001148737">
    <property type="component" value="Unassembled WGS sequence"/>
</dbReference>
<comment type="caution">
    <text evidence="1">The sequence shown here is derived from an EMBL/GenBank/DDBJ whole genome shotgun (WGS) entry which is preliminary data.</text>
</comment>
<name>A0ACC1R1M1_9HYPO</name>
<evidence type="ECO:0000313" key="1">
    <source>
        <dbReference type="EMBL" id="KAJ3496182.1"/>
    </source>
</evidence>
<accession>A0ACC1R1M1</accession>
<protein>
    <submittedName>
        <fullName evidence="1">Uncharacterized protein</fullName>
    </submittedName>
</protein>
<dbReference type="EMBL" id="JANAKD010000212">
    <property type="protein sequence ID" value="KAJ3496182.1"/>
    <property type="molecule type" value="Genomic_DNA"/>
</dbReference>
<organism evidence="1 2">
    <name type="scientific">Lecanicillium saksenae</name>
    <dbReference type="NCBI Taxonomy" id="468837"/>
    <lineage>
        <taxon>Eukaryota</taxon>
        <taxon>Fungi</taxon>
        <taxon>Dikarya</taxon>
        <taxon>Ascomycota</taxon>
        <taxon>Pezizomycotina</taxon>
        <taxon>Sordariomycetes</taxon>
        <taxon>Hypocreomycetidae</taxon>
        <taxon>Hypocreales</taxon>
        <taxon>Cordycipitaceae</taxon>
        <taxon>Lecanicillium</taxon>
    </lineage>
</organism>
<reference evidence="1" key="1">
    <citation type="submission" date="2022-07" db="EMBL/GenBank/DDBJ databases">
        <title>Genome Sequence of Lecanicillium saksenae.</title>
        <authorList>
            <person name="Buettner E."/>
        </authorList>
    </citation>
    <scope>NUCLEOTIDE SEQUENCE</scope>
    <source>
        <strain evidence="1">VT-O1</strain>
    </source>
</reference>
<proteinExistence type="predicted"/>
<sequence>MARLDRIHDDDKEEQVVTVSLEPLSPISDDEVTLSGNDSSDPEHTEEPAPDGGRRAWLVVLGGFLNFTASFGIVNAFGTFESAYQTKLGMSTSLVSWIGSIQMFVLFLGGIVVGPAYDRWGARLLMLLGTFLCLLSFVACSFSTQFYQLLLAQGFLLGVGCALLFYPTTSAVSEWFDKKRGLALGLVIAGASSGGILWPLVLNQLIDKIGIYGTHRASGIIAAPLLFVACFLVKERRQRQVGPGQGATAADSYKDGDSSSGSSKKEAAIPQPKMSLFSILDPRFLATSVALLFINGGMMVPFFYIPQYAIDHGVSATMANNMLAITYVASLTGRILSGWIADYVGRFNMLLTVTTITGIATVSWSAMSTLPGIMAVSILFGFASGGIVPLGSACIAQLTPPHMMRHMGLRIGTMMTICSAGMLVGGPLSGTIKDKTQQWAGVYLFTGGEILLGLGILFAVRMVAKRRVLVF</sequence>
<keyword evidence="2" id="KW-1185">Reference proteome</keyword>